<dbReference type="GO" id="GO:0000978">
    <property type="term" value="F:RNA polymerase II cis-regulatory region sequence-specific DNA binding"/>
    <property type="evidence" value="ECO:0007669"/>
    <property type="project" value="TreeGrafter"/>
</dbReference>
<feature type="domain" description="C2H2-type" evidence="11">
    <location>
        <begin position="320"/>
        <end position="347"/>
    </location>
</feature>
<feature type="compositionally biased region" description="Polar residues" evidence="10">
    <location>
        <begin position="294"/>
        <end position="312"/>
    </location>
</feature>
<feature type="region of interest" description="Disordered" evidence="10">
    <location>
        <begin position="345"/>
        <end position="378"/>
    </location>
</feature>
<dbReference type="RefSeq" id="XP_030648780.1">
    <property type="nucleotide sequence ID" value="XM_030792920.1"/>
</dbReference>
<sequence length="437" mass="48071">MPKGFLVKRSKKTALVSYRIRGEEDTTPVQTDAPPSGVSGAAFFAPVLTSNYTSLLQKMQGRICFGGVPESFYGPSLSPTRPDNEDYTSQYPSADSAELSRNIVSPTQAEILPEPLLGSFGVSGASATPALPEMTTKIDSICGDRTKALEKRPAPTSSSKPNQTNSKKRKTSSSPPQEKRSIMRDEVTTSPVLGLRIKEDPDEDLKQRSSAGSPLGEFICQLCKERYSDPLTLAHHKCSRIVRIEYRCTECDKTFSCPANLASHRRWHKPKGTQGDTASPQQDDRLQPQAHFPSPSSVARSETGTLSPQSDSCSDEEMSFSCPQCSKKFRRQAYLRKHLALHNKKAANAASQSPNETTKKVGKITSNPCQSSSVSERETLDNFSKYPTTEQTTKVSGDVFPCRFCGDNFFSSPGLTRHINKYHPTENRQVIFLSQAV</sequence>
<dbReference type="FunFam" id="3.30.160.60:FF:001329">
    <property type="entry name" value="INSM transcriptional repressor 1"/>
    <property type="match status" value="1"/>
</dbReference>
<dbReference type="Gene3D" id="3.30.160.60">
    <property type="entry name" value="Classic Zinc Finger"/>
    <property type="match status" value="2"/>
</dbReference>
<feature type="domain" description="C2H2-type" evidence="11">
    <location>
        <begin position="400"/>
        <end position="428"/>
    </location>
</feature>
<keyword evidence="6" id="KW-0805">Transcription regulation</keyword>
<proteinExistence type="predicted"/>
<keyword evidence="4 9" id="KW-0863">Zinc-finger</keyword>
<evidence type="ECO:0000313" key="13">
    <source>
        <dbReference type="RefSeq" id="XP_030648780.1"/>
    </source>
</evidence>
<dbReference type="InterPro" id="IPR042972">
    <property type="entry name" value="INSM1/2"/>
</dbReference>
<dbReference type="FunFam" id="3.30.160.60:FF:000100">
    <property type="entry name" value="Zinc finger 45-like"/>
    <property type="match status" value="1"/>
</dbReference>
<dbReference type="PROSITE" id="PS00028">
    <property type="entry name" value="ZINC_FINGER_C2H2_1"/>
    <property type="match status" value="3"/>
</dbReference>
<dbReference type="GO" id="GO:0030182">
    <property type="term" value="P:neuron differentiation"/>
    <property type="evidence" value="ECO:0007669"/>
    <property type="project" value="TreeGrafter"/>
</dbReference>
<evidence type="ECO:0000256" key="7">
    <source>
        <dbReference type="ARBA" id="ARBA00023163"/>
    </source>
</evidence>
<evidence type="ECO:0000313" key="12">
    <source>
        <dbReference type="Proteomes" id="UP000504632"/>
    </source>
</evidence>
<feature type="compositionally biased region" description="Basic and acidic residues" evidence="10">
    <location>
        <begin position="177"/>
        <end position="187"/>
    </location>
</feature>
<dbReference type="PANTHER" id="PTHR15065:SF4">
    <property type="entry name" value="LD18634P"/>
    <property type="match status" value="1"/>
</dbReference>
<gene>
    <name evidence="13" type="primary">LOC115828820</name>
</gene>
<keyword evidence="2" id="KW-0479">Metal-binding</keyword>
<keyword evidence="12" id="KW-1185">Reference proteome</keyword>
<name>A0A6J2WWV1_CHACN</name>
<evidence type="ECO:0000256" key="8">
    <source>
        <dbReference type="ARBA" id="ARBA00023242"/>
    </source>
</evidence>
<dbReference type="PANTHER" id="PTHR15065">
    <property type="entry name" value="INSULINOMA-ASSOCIATED 1"/>
    <property type="match status" value="1"/>
</dbReference>
<dbReference type="InterPro" id="IPR013087">
    <property type="entry name" value="Znf_C2H2_type"/>
</dbReference>
<evidence type="ECO:0000256" key="2">
    <source>
        <dbReference type="ARBA" id="ARBA00022723"/>
    </source>
</evidence>
<feature type="compositionally biased region" description="Polar residues" evidence="10">
    <location>
        <begin position="155"/>
        <end position="165"/>
    </location>
</feature>
<evidence type="ECO:0000256" key="9">
    <source>
        <dbReference type="PROSITE-ProRule" id="PRU00042"/>
    </source>
</evidence>
<keyword evidence="3" id="KW-0677">Repeat</keyword>
<dbReference type="GeneID" id="115828820"/>
<evidence type="ECO:0000256" key="1">
    <source>
        <dbReference type="ARBA" id="ARBA00004123"/>
    </source>
</evidence>
<protein>
    <submittedName>
        <fullName evidence="13">Insulinoma-associated protein 1b-like</fullName>
    </submittedName>
</protein>
<dbReference type="InterPro" id="IPR036236">
    <property type="entry name" value="Znf_C2H2_sf"/>
</dbReference>
<evidence type="ECO:0000256" key="3">
    <source>
        <dbReference type="ARBA" id="ARBA00022737"/>
    </source>
</evidence>
<dbReference type="InParanoid" id="A0A6J2WWV1"/>
<evidence type="ECO:0000256" key="10">
    <source>
        <dbReference type="SAM" id="MobiDB-lite"/>
    </source>
</evidence>
<dbReference type="Pfam" id="PF00096">
    <property type="entry name" value="zf-C2H2"/>
    <property type="match status" value="2"/>
</dbReference>
<comment type="subcellular location">
    <subcellularLocation>
        <location evidence="1">Nucleus</location>
    </subcellularLocation>
</comment>
<feature type="compositionally biased region" description="Polar residues" evidence="10">
    <location>
        <begin position="77"/>
        <end position="93"/>
    </location>
</feature>
<feature type="compositionally biased region" description="Basic and acidic residues" evidence="10">
    <location>
        <begin position="196"/>
        <end position="207"/>
    </location>
</feature>
<feature type="region of interest" description="Disordered" evidence="10">
    <location>
        <begin position="148"/>
        <end position="211"/>
    </location>
</feature>
<dbReference type="AlphaFoldDB" id="A0A6J2WWV1"/>
<organism evidence="12 13">
    <name type="scientific">Chanos chanos</name>
    <name type="common">Milkfish</name>
    <name type="synonym">Mugil chanos</name>
    <dbReference type="NCBI Taxonomy" id="29144"/>
    <lineage>
        <taxon>Eukaryota</taxon>
        <taxon>Metazoa</taxon>
        <taxon>Chordata</taxon>
        <taxon>Craniata</taxon>
        <taxon>Vertebrata</taxon>
        <taxon>Euteleostomi</taxon>
        <taxon>Actinopterygii</taxon>
        <taxon>Neopterygii</taxon>
        <taxon>Teleostei</taxon>
        <taxon>Ostariophysi</taxon>
        <taxon>Gonorynchiformes</taxon>
        <taxon>Chanidae</taxon>
        <taxon>Chanos</taxon>
    </lineage>
</organism>
<reference evidence="13" key="1">
    <citation type="submission" date="2025-08" db="UniProtKB">
        <authorList>
            <consortium name="RefSeq"/>
        </authorList>
    </citation>
    <scope>IDENTIFICATION</scope>
</reference>
<dbReference type="GO" id="GO:0010564">
    <property type="term" value="P:regulation of cell cycle process"/>
    <property type="evidence" value="ECO:0007669"/>
    <property type="project" value="TreeGrafter"/>
</dbReference>
<evidence type="ECO:0000256" key="6">
    <source>
        <dbReference type="ARBA" id="ARBA00023015"/>
    </source>
</evidence>
<evidence type="ECO:0000256" key="4">
    <source>
        <dbReference type="ARBA" id="ARBA00022771"/>
    </source>
</evidence>
<dbReference type="OrthoDB" id="8953942at2759"/>
<keyword evidence="7" id="KW-0804">Transcription</keyword>
<dbReference type="GO" id="GO:0005634">
    <property type="term" value="C:nucleus"/>
    <property type="evidence" value="ECO:0007669"/>
    <property type="project" value="UniProtKB-SubCell"/>
</dbReference>
<dbReference type="PROSITE" id="PS50157">
    <property type="entry name" value="ZINC_FINGER_C2H2_2"/>
    <property type="match status" value="3"/>
</dbReference>
<dbReference type="GO" id="GO:0001227">
    <property type="term" value="F:DNA-binding transcription repressor activity, RNA polymerase II-specific"/>
    <property type="evidence" value="ECO:0007669"/>
    <property type="project" value="TreeGrafter"/>
</dbReference>
<keyword evidence="8" id="KW-0539">Nucleus</keyword>
<dbReference type="SMART" id="SM00355">
    <property type="entry name" value="ZnF_C2H2"/>
    <property type="match status" value="4"/>
</dbReference>
<feature type="region of interest" description="Disordered" evidence="10">
    <location>
        <begin position="266"/>
        <end position="317"/>
    </location>
</feature>
<keyword evidence="5" id="KW-0862">Zinc</keyword>
<dbReference type="GO" id="GO:0008270">
    <property type="term" value="F:zinc ion binding"/>
    <property type="evidence" value="ECO:0007669"/>
    <property type="project" value="UniProtKB-KW"/>
</dbReference>
<dbReference type="GO" id="GO:0017053">
    <property type="term" value="C:transcription repressor complex"/>
    <property type="evidence" value="ECO:0007669"/>
    <property type="project" value="TreeGrafter"/>
</dbReference>
<dbReference type="SUPFAM" id="SSF57667">
    <property type="entry name" value="beta-beta-alpha zinc fingers"/>
    <property type="match status" value="2"/>
</dbReference>
<feature type="domain" description="C2H2-type" evidence="11">
    <location>
        <begin position="246"/>
        <end position="273"/>
    </location>
</feature>
<feature type="region of interest" description="Disordered" evidence="10">
    <location>
        <begin position="75"/>
        <end position="98"/>
    </location>
</feature>
<accession>A0A6J2WWV1</accession>
<feature type="compositionally biased region" description="Polar residues" evidence="10">
    <location>
        <begin position="364"/>
        <end position="374"/>
    </location>
</feature>
<evidence type="ECO:0000259" key="11">
    <source>
        <dbReference type="PROSITE" id="PS50157"/>
    </source>
</evidence>
<dbReference type="Proteomes" id="UP000504632">
    <property type="component" value="Chromosome 15"/>
</dbReference>
<evidence type="ECO:0000256" key="5">
    <source>
        <dbReference type="ARBA" id="ARBA00022833"/>
    </source>
</evidence>